<gene>
    <name evidence="2" type="ORF">ENG67_06075</name>
</gene>
<keyword evidence="1" id="KW-0802">TPR repeat</keyword>
<dbReference type="SMART" id="SM00028">
    <property type="entry name" value="TPR"/>
    <property type="match status" value="1"/>
</dbReference>
<dbReference type="InterPro" id="IPR019734">
    <property type="entry name" value="TPR_rpt"/>
</dbReference>
<proteinExistence type="predicted"/>
<sequence>MGLLSIDKKVKPLLISCQEKSSISLYGILLEENKTREAEVILDEAYRRALALITDEKGDWPDSLPWGWLENRHIIRTLVNKAVSLWDQGKTDEALEMFRKLLRTNPSDNAGVRYYILAIRLNMSLEKFEKKFDKGGFYLATEIDRWFEENSKKFPDEFEWWWEEVMKYEEDTSPGNSDDQK</sequence>
<protein>
    <submittedName>
        <fullName evidence="2">Tetratricopeptide repeat protein</fullName>
    </submittedName>
</protein>
<organism evidence="2">
    <name type="scientific">candidate division WOR-3 bacterium</name>
    <dbReference type="NCBI Taxonomy" id="2052148"/>
    <lineage>
        <taxon>Bacteria</taxon>
        <taxon>Bacteria division WOR-3</taxon>
    </lineage>
</organism>
<dbReference type="InterPro" id="IPR011990">
    <property type="entry name" value="TPR-like_helical_dom_sf"/>
</dbReference>
<name>A0A7C1BHJ2_UNCW3</name>
<feature type="repeat" description="TPR" evidence="1">
    <location>
        <begin position="75"/>
        <end position="108"/>
    </location>
</feature>
<accession>A0A7C1BHJ2</accession>
<reference evidence="2" key="1">
    <citation type="journal article" date="2020" name="mSystems">
        <title>Genome- and Community-Level Interaction Insights into Carbon Utilization and Element Cycling Functions of Hydrothermarchaeota in Hydrothermal Sediment.</title>
        <authorList>
            <person name="Zhou Z."/>
            <person name="Liu Y."/>
            <person name="Xu W."/>
            <person name="Pan J."/>
            <person name="Luo Z.H."/>
            <person name="Li M."/>
        </authorList>
    </citation>
    <scope>NUCLEOTIDE SEQUENCE [LARGE SCALE GENOMIC DNA]</scope>
    <source>
        <strain evidence="2">HyVt-237</strain>
    </source>
</reference>
<dbReference type="PROSITE" id="PS50005">
    <property type="entry name" value="TPR"/>
    <property type="match status" value="1"/>
</dbReference>
<dbReference type="EMBL" id="DRBW01000223">
    <property type="protein sequence ID" value="HDM90752.1"/>
    <property type="molecule type" value="Genomic_DNA"/>
</dbReference>
<dbReference type="AlphaFoldDB" id="A0A7C1BHJ2"/>
<dbReference type="Proteomes" id="UP000885931">
    <property type="component" value="Unassembled WGS sequence"/>
</dbReference>
<dbReference type="Gene3D" id="1.25.40.10">
    <property type="entry name" value="Tetratricopeptide repeat domain"/>
    <property type="match status" value="1"/>
</dbReference>
<comment type="caution">
    <text evidence="2">The sequence shown here is derived from an EMBL/GenBank/DDBJ whole genome shotgun (WGS) entry which is preliminary data.</text>
</comment>
<dbReference type="SUPFAM" id="SSF48452">
    <property type="entry name" value="TPR-like"/>
    <property type="match status" value="1"/>
</dbReference>
<evidence type="ECO:0000256" key="1">
    <source>
        <dbReference type="PROSITE-ProRule" id="PRU00339"/>
    </source>
</evidence>
<evidence type="ECO:0000313" key="2">
    <source>
        <dbReference type="EMBL" id="HDM90752.1"/>
    </source>
</evidence>